<reference evidence="1 2" key="1">
    <citation type="submission" date="2020-07" db="EMBL/GenBank/DDBJ databases">
        <authorList>
            <person name="Feng X."/>
        </authorList>
    </citation>
    <scope>NUCLEOTIDE SEQUENCE [LARGE SCALE GENOMIC DNA]</scope>
    <source>
        <strain evidence="1 2">JCM14086</strain>
    </source>
</reference>
<accession>A0A7X1E5I9</accession>
<gene>
    <name evidence="1" type="ORF">H5P30_15650</name>
</gene>
<protein>
    <submittedName>
        <fullName evidence="1">Uncharacterized protein</fullName>
    </submittedName>
</protein>
<evidence type="ECO:0000313" key="2">
    <source>
        <dbReference type="Proteomes" id="UP000525652"/>
    </source>
</evidence>
<proteinExistence type="predicted"/>
<dbReference type="RefSeq" id="WP_185693849.1">
    <property type="nucleotide sequence ID" value="NZ_JACHVA010000124.1"/>
</dbReference>
<evidence type="ECO:0000313" key="1">
    <source>
        <dbReference type="EMBL" id="MBC2603216.1"/>
    </source>
</evidence>
<dbReference type="AlphaFoldDB" id="A0A7X1E5I9"/>
<dbReference type="EMBL" id="JACHVA010000124">
    <property type="protein sequence ID" value="MBC2603216.1"/>
    <property type="molecule type" value="Genomic_DNA"/>
</dbReference>
<keyword evidence="2" id="KW-1185">Reference proteome</keyword>
<dbReference type="Proteomes" id="UP000525652">
    <property type="component" value="Unassembled WGS sequence"/>
</dbReference>
<sequence>MGKFVTSGVYGLLEDTSWDEESLMIGNAPANRERAPGLDSSAVAKLGSFVVEYGVQRGRFGIDSEHLVSFLREHAGSEITLSVIRIFKIVPLYSG</sequence>
<name>A0A7X1E5I9_9BACT</name>
<organism evidence="1 2">
    <name type="scientific">Puniceicoccus vermicola</name>
    <dbReference type="NCBI Taxonomy" id="388746"/>
    <lineage>
        <taxon>Bacteria</taxon>
        <taxon>Pseudomonadati</taxon>
        <taxon>Verrucomicrobiota</taxon>
        <taxon>Opitutia</taxon>
        <taxon>Puniceicoccales</taxon>
        <taxon>Puniceicoccaceae</taxon>
        <taxon>Puniceicoccus</taxon>
    </lineage>
</organism>
<comment type="caution">
    <text evidence="1">The sequence shown here is derived from an EMBL/GenBank/DDBJ whole genome shotgun (WGS) entry which is preliminary data.</text>
</comment>